<dbReference type="Gene3D" id="3.20.20.370">
    <property type="entry name" value="Glycoside hydrolase/deacetylase"/>
    <property type="match status" value="1"/>
</dbReference>
<reference evidence="2 3" key="1">
    <citation type="submission" date="2021-08" db="EMBL/GenBank/DDBJ databases">
        <title>The genome sequence of Chitinophaga sp. B61.</title>
        <authorList>
            <person name="Zhang X."/>
        </authorList>
    </citation>
    <scope>NUCLEOTIDE SEQUENCE [LARGE SCALE GENOMIC DNA]</scope>
    <source>
        <strain evidence="2 3">B61</strain>
    </source>
</reference>
<evidence type="ECO:0000313" key="3">
    <source>
        <dbReference type="Proteomes" id="UP000812961"/>
    </source>
</evidence>
<comment type="caution">
    <text evidence="2">The sequence shown here is derived from an EMBL/GenBank/DDBJ whole genome shotgun (WGS) entry which is preliminary data.</text>
</comment>
<dbReference type="Proteomes" id="UP000812961">
    <property type="component" value="Unassembled WGS sequence"/>
</dbReference>
<keyword evidence="3" id="KW-1185">Reference proteome</keyword>
<organism evidence="2 3">
    <name type="scientific">Chitinophaga rhizophila</name>
    <dbReference type="NCBI Taxonomy" id="2866212"/>
    <lineage>
        <taxon>Bacteria</taxon>
        <taxon>Pseudomonadati</taxon>
        <taxon>Bacteroidota</taxon>
        <taxon>Chitinophagia</taxon>
        <taxon>Chitinophagales</taxon>
        <taxon>Chitinophagaceae</taxon>
        <taxon>Chitinophaga</taxon>
    </lineage>
</organism>
<proteinExistence type="predicted"/>
<dbReference type="PROSITE" id="PS51677">
    <property type="entry name" value="NODB"/>
    <property type="match status" value="1"/>
</dbReference>
<feature type="domain" description="NodB homology" evidence="1">
    <location>
        <begin position="1"/>
        <end position="267"/>
    </location>
</feature>
<dbReference type="InterPro" id="IPR050248">
    <property type="entry name" value="Polysacc_deacetylase_ArnD"/>
</dbReference>
<sequence>MQVYLTFDDGIQEGTEEVLAVLQETQVRATFFLVGLQLDFSMRKNPEKTTRLLKEIFLNHRIANHSYSHAHDQYADYYSNNGIRIDDQGNRRSILMDFEKSKKTIVQLVKAIPGLAYSHQQLFAELQRMSVARLPGRNTWYVSVPGNIRDRTQPLIKYLEADSQTGAEELYQAGYDIFGWNTEWRMTFDSYHDASSDIDRYALENSWKDRPVEQWEEVRNKMLKTAIGNKVILLMHERAFRAGTGKKETAELQSLIEYFKETGATFHTIDEYNNIPFASPSLK</sequence>
<dbReference type="PANTHER" id="PTHR10587">
    <property type="entry name" value="GLYCOSYL TRANSFERASE-RELATED"/>
    <property type="match status" value="1"/>
</dbReference>
<dbReference type="PANTHER" id="PTHR10587:SF125">
    <property type="entry name" value="POLYSACCHARIDE DEACETYLASE YHEN-RELATED"/>
    <property type="match status" value="1"/>
</dbReference>
<dbReference type="SUPFAM" id="SSF88713">
    <property type="entry name" value="Glycoside hydrolase/deacetylase"/>
    <property type="match status" value="1"/>
</dbReference>
<gene>
    <name evidence="2" type="ORF">K1Y79_02255</name>
</gene>
<dbReference type="RefSeq" id="WP_220248376.1">
    <property type="nucleotide sequence ID" value="NZ_JAICCF010000001.1"/>
</dbReference>
<dbReference type="InterPro" id="IPR011330">
    <property type="entry name" value="Glyco_hydro/deAcase_b/a-brl"/>
</dbReference>
<protein>
    <submittedName>
        <fullName evidence="2">Polysaccharide deacetylase family protein</fullName>
    </submittedName>
</protein>
<dbReference type="InterPro" id="IPR002509">
    <property type="entry name" value="NODB_dom"/>
</dbReference>
<evidence type="ECO:0000259" key="1">
    <source>
        <dbReference type="PROSITE" id="PS51677"/>
    </source>
</evidence>
<dbReference type="Pfam" id="PF01522">
    <property type="entry name" value="Polysacc_deac_1"/>
    <property type="match status" value="1"/>
</dbReference>
<name>A0ABS7G9E5_9BACT</name>
<dbReference type="EMBL" id="JAICCF010000001">
    <property type="protein sequence ID" value="MBW8683143.1"/>
    <property type="molecule type" value="Genomic_DNA"/>
</dbReference>
<evidence type="ECO:0000313" key="2">
    <source>
        <dbReference type="EMBL" id="MBW8683143.1"/>
    </source>
</evidence>
<accession>A0ABS7G9E5</accession>